<evidence type="ECO:0000313" key="9">
    <source>
        <dbReference type="EMBL" id="KAI5074994.1"/>
    </source>
</evidence>
<keyword evidence="10" id="KW-1185">Reference proteome</keyword>
<comment type="similarity">
    <text evidence="2">Belongs to the GPAT/DAPAT family.</text>
</comment>
<accession>A0A9D4ZGW3</accession>
<reference evidence="9" key="1">
    <citation type="submission" date="2021-01" db="EMBL/GenBank/DDBJ databases">
        <title>Adiantum capillus-veneris genome.</title>
        <authorList>
            <person name="Fang Y."/>
            <person name="Liao Q."/>
        </authorList>
    </citation>
    <scope>NUCLEOTIDE SEQUENCE</scope>
    <source>
        <strain evidence="9">H3</strain>
        <tissue evidence="9">Leaf</tissue>
    </source>
</reference>
<name>A0A9D4ZGW3_ADICA</name>
<evidence type="ECO:0000256" key="5">
    <source>
        <dbReference type="ARBA" id="ARBA00022989"/>
    </source>
</evidence>
<feature type="transmembrane region" description="Helical" evidence="7">
    <location>
        <begin position="248"/>
        <end position="270"/>
    </location>
</feature>
<feature type="domain" description="Phospholipid/glycerol acyltransferase" evidence="8">
    <location>
        <begin position="309"/>
        <end position="410"/>
    </location>
</feature>
<keyword evidence="3" id="KW-0808">Transferase</keyword>
<dbReference type="PANTHER" id="PTHR15486">
    <property type="entry name" value="ANCIENT UBIQUITOUS PROTEIN"/>
    <property type="match status" value="1"/>
</dbReference>
<dbReference type="PANTHER" id="PTHR15486:SF0">
    <property type="entry name" value="GLYCEROL-3-PHOSPHATE ACYLTRANSFERASE 1"/>
    <property type="match status" value="1"/>
</dbReference>
<gene>
    <name evidence="9" type="ORF">GOP47_0010955</name>
</gene>
<keyword evidence="6 7" id="KW-0472">Membrane</keyword>
<evidence type="ECO:0000313" key="10">
    <source>
        <dbReference type="Proteomes" id="UP000886520"/>
    </source>
</evidence>
<dbReference type="AlphaFoldDB" id="A0A9D4ZGW3"/>
<protein>
    <recommendedName>
        <fullName evidence="8">Phospholipid/glycerol acyltransferase domain-containing protein</fullName>
    </recommendedName>
</protein>
<comment type="caution">
    <text evidence="9">The sequence shown here is derived from an EMBL/GenBank/DDBJ whole genome shotgun (WGS) entry which is preliminary data.</text>
</comment>
<sequence>MADPNLIKPDAIKDLPTELFIAHLEGTLLREKSFFPYYMLVALEAGGPLRALFLLLMSPLIWVISICISLSFAIQLQAFIATTGLKMSEVRAVAVAVLPKFFLEDLEPAAYRAFLNVSATCGYARCVITSHPKLFVEYFLRTHLRVDVLLASELEVTENGNCTGFFASSRNMISEDKKLQAVDLLRCGDAPRALYALCVKGKQHGAFSQCQETTVVHQSKCGEKVSREEYLSPLVFHDGRLVIRPTPLTSLAIALWMPLGFALAIARMLAGRTLPQELAYPIVSFLGLRLRVRGAPPLLQLDHSQQKGVMYVAVHRTLADPTFVTMALRRKVRGLSFSVSKISEFMTPIHTTRLTRNREEDAKIIKGLLEKEDLCVCPEGTTCREPFLLRFSPLFAELADWVVPVAVDVKMSLFHGTSARGYKFMDGFFLAMNPTPSCEITFLEPICALELRKSGKSAIEIANLVQKQLAGVLGYEITNFKRKDKYFFLAGHDGNVQ</sequence>
<dbReference type="SUPFAM" id="SSF69593">
    <property type="entry name" value="Glycerol-3-phosphate (1)-acyltransferase"/>
    <property type="match status" value="1"/>
</dbReference>
<dbReference type="EMBL" id="JABFUD020000010">
    <property type="protein sequence ID" value="KAI5074994.1"/>
    <property type="molecule type" value="Genomic_DNA"/>
</dbReference>
<evidence type="ECO:0000256" key="3">
    <source>
        <dbReference type="ARBA" id="ARBA00022679"/>
    </source>
</evidence>
<dbReference type="GO" id="GO:0016791">
    <property type="term" value="F:phosphatase activity"/>
    <property type="evidence" value="ECO:0007669"/>
    <property type="project" value="TreeGrafter"/>
</dbReference>
<evidence type="ECO:0000256" key="7">
    <source>
        <dbReference type="SAM" id="Phobius"/>
    </source>
</evidence>
<comment type="subcellular location">
    <subcellularLocation>
        <location evidence="1">Membrane</location>
        <topology evidence="1">Multi-pass membrane protein</topology>
    </subcellularLocation>
</comment>
<proteinExistence type="inferred from homology"/>
<dbReference type="GO" id="GO:0090447">
    <property type="term" value="F:glycerol-3-phosphate 2-O-acyltransferase activity"/>
    <property type="evidence" value="ECO:0007669"/>
    <property type="project" value="TreeGrafter"/>
</dbReference>
<organism evidence="9 10">
    <name type="scientific">Adiantum capillus-veneris</name>
    <name type="common">Maidenhair fern</name>
    <dbReference type="NCBI Taxonomy" id="13818"/>
    <lineage>
        <taxon>Eukaryota</taxon>
        <taxon>Viridiplantae</taxon>
        <taxon>Streptophyta</taxon>
        <taxon>Embryophyta</taxon>
        <taxon>Tracheophyta</taxon>
        <taxon>Polypodiopsida</taxon>
        <taxon>Polypodiidae</taxon>
        <taxon>Polypodiales</taxon>
        <taxon>Pteridineae</taxon>
        <taxon>Pteridaceae</taxon>
        <taxon>Vittarioideae</taxon>
        <taxon>Adiantum</taxon>
    </lineage>
</organism>
<evidence type="ECO:0000259" key="8">
    <source>
        <dbReference type="SMART" id="SM00563"/>
    </source>
</evidence>
<evidence type="ECO:0000256" key="2">
    <source>
        <dbReference type="ARBA" id="ARBA00007937"/>
    </source>
</evidence>
<dbReference type="InterPro" id="IPR002123">
    <property type="entry name" value="Plipid/glycerol_acylTrfase"/>
</dbReference>
<dbReference type="GO" id="GO:0010143">
    <property type="term" value="P:cutin biosynthetic process"/>
    <property type="evidence" value="ECO:0007669"/>
    <property type="project" value="TreeGrafter"/>
</dbReference>
<dbReference type="InterPro" id="IPR056462">
    <property type="entry name" value="HAD_RAM2/GPAT1-8"/>
</dbReference>
<dbReference type="Proteomes" id="UP000886520">
    <property type="component" value="Chromosome 10"/>
</dbReference>
<keyword evidence="5 7" id="KW-1133">Transmembrane helix</keyword>
<dbReference type="Pfam" id="PF23270">
    <property type="entry name" value="HAD_RAM2_N"/>
    <property type="match status" value="1"/>
</dbReference>
<dbReference type="OrthoDB" id="1896773at2759"/>
<dbReference type="GO" id="GO:0016020">
    <property type="term" value="C:membrane"/>
    <property type="evidence" value="ECO:0007669"/>
    <property type="project" value="UniProtKB-SubCell"/>
</dbReference>
<keyword evidence="4 7" id="KW-0812">Transmembrane</keyword>
<evidence type="ECO:0000256" key="1">
    <source>
        <dbReference type="ARBA" id="ARBA00004141"/>
    </source>
</evidence>
<feature type="transmembrane region" description="Helical" evidence="7">
    <location>
        <begin position="60"/>
        <end position="81"/>
    </location>
</feature>
<evidence type="ECO:0000256" key="4">
    <source>
        <dbReference type="ARBA" id="ARBA00022692"/>
    </source>
</evidence>
<evidence type="ECO:0000256" key="6">
    <source>
        <dbReference type="ARBA" id="ARBA00023136"/>
    </source>
</evidence>
<dbReference type="SMART" id="SM00563">
    <property type="entry name" value="PlsC"/>
    <property type="match status" value="1"/>
</dbReference>